<reference evidence="1" key="2">
    <citation type="submission" date="2011-02" db="EMBL/GenBank/DDBJ databases">
        <authorList>
            <person name="MacLean D."/>
        </authorList>
    </citation>
    <scope>NUCLEOTIDE SEQUENCE</scope>
</reference>
<proteinExistence type="predicted"/>
<accession>F0WVA8</accession>
<protein>
    <submittedName>
        <fullName evidence="1">AlNc14C292G10253 protein</fullName>
    </submittedName>
</protein>
<dbReference type="HOGENOM" id="CLU_1809765_0_0_1"/>
<gene>
    <name evidence="1" type="primary">AlNc14C292G10253</name>
    <name evidence="1" type="ORF">ALNC14_114910</name>
</gene>
<reference evidence="1" key="1">
    <citation type="journal article" date="2011" name="PLoS Biol.">
        <title>Gene gain and loss during evolution of obligate parasitism in the white rust pathogen of Arabidopsis thaliana.</title>
        <authorList>
            <person name="Kemen E."/>
            <person name="Gardiner A."/>
            <person name="Schultz-Larsen T."/>
            <person name="Kemen A.C."/>
            <person name="Balmuth A.L."/>
            <person name="Robert-Seilaniantz A."/>
            <person name="Bailey K."/>
            <person name="Holub E."/>
            <person name="Studholme D.J."/>
            <person name="Maclean D."/>
            <person name="Jones J.D."/>
        </authorList>
    </citation>
    <scope>NUCLEOTIDE SEQUENCE</scope>
</reference>
<dbReference type="AlphaFoldDB" id="F0WVA8"/>
<sequence>MEIGSNAELQSELSEILESFGIPHPDRDVGKVHVIPITILSVRLDLKFFYEEADRGTTKFDLNVLVMQWNLMPLLRTHTKSQTCRSEAVKTSVCFSRCKEARTSSRVKMDVSFGDGINSSTLRLGLSADCAREVTYRAVQVTV</sequence>
<organism evidence="1">
    <name type="scientific">Albugo laibachii Nc14</name>
    <dbReference type="NCBI Taxonomy" id="890382"/>
    <lineage>
        <taxon>Eukaryota</taxon>
        <taxon>Sar</taxon>
        <taxon>Stramenopiles</taxon>
        <taxon>Oomycota</taxon>
        <taxon>Peronosporomycetes</taxon>
        <taxon>Albuginales</taxon>
        <taxon>Albuginaceae</taxon>
        <taxon>Albugo</taxon>
    </lineage>
</organism>
<name>F0WVA8_9STRA</name>
<evidence type="ECO:0000313" key="1">
    <source>
        <dbReference type="EMBL" id="CCA25347.1"/>
    </source>
</evidence>
<dbReference type="EMBL" id="FR824337">
    <property type="protein sequence ID" value="CCA25347.1"/>
    <property type="molecule type" value="Genomic_DNA"/>
</dbReference>